<dbReference type="EMBL" id="AEYI02001867">
    <property type="protein sequence ID" value="KFG32317.1"/>
    <property type="molecule type" value="Genomic_DNA"/>
</dbReference>
<feature type="compositionally biased region" description="Basic and acidic residues" evidence="1">
    <location>
        <begin position="1292"/>
        <end position="1304"/>
    </location>
</feature>
<dbReference type="InterPro" id="IPR006869">
    <property type="entry name" value="DUF547"/>
</dbReference>
<feature type="domain" description="DEP" evidence="2">
    <location>
        <begin position="613"/>
        <end position="690"/>
    </location>
</feature>
<dbReference type="Proteomes" id="UP000028828">
    <property type="component" value="Unassembled WGS sequence"/>
</dbReference>
<dbReference type="InterPro" id="IPR036388">
    <property type="entry name" value="WH-like_DNA-bd_sf"/>
</dbReference>
<evidence type="ECO:0000313" key="4">
    <source>
        <dbReference type="Proteomes" id="UP000028828"/>
    </source>
</evidence>
<evidence type="ECO:0000313" key="3">
    <source>
        <dbReference type="EMBL" id="KFG32317.1"/>
    </source>
</evidence>
<dbReference type="PROSITE" id="PS51354">
    <property type="entry name" value="GLUTAREDOXIN_2"/>
    <property type="match status" value="1"/>
</dbReference>
<feature type="region of interest" description="Disordered" evidence="1">
    <location>
        <begin position="544"/>
        <end position="563"/>
    </location>
</feature>
<feature type="region of interest" description="Disordered" evidence="1">
    <location>
        <begin position="1214"/>
        <end position="1442"/>
    </location>
</feature>
<feature type="compositionally biased region" description="Basic residues" evidence="1">
    <location>
        <begin position="308"/>
        <end position="319"/>
    </location>
</feature>
<dbReference type="InterPro" id="IPR000591">
    <property type="entry name" value="DEP_dom"/>
</dbReference>
<dbReference type="Pfam" id="PF00610">
    <property type="entry name" value="DEP"/>
    <property type="match status" value="1"/>
</dbReference>
<dbReference type="GO" id="GO:0035556">
    <property type="term" value="P:intracellular signal transduction"/>
    <property type="evidence" value="ECO:0007669"/>
    <property type="project" value="InterPro"/>
</dbReference>
<name>A0A086JJJ9_TOXGO</name>
<feature type="compositionally biased region" description="Basic and acidic residues" evidence="1">
    <location>
        <begin position="398"/>
        <end position="517"/>
    </location>
</feature>
<feature type="compositionally biased region" description="Basic and acidic residues" evidence="1">
    <location>
        <begin position="1346"/>
        <end position="1362"/>
    </location>
</feature>
<dbReference type="InterPro" id="IPR036390">
    <property type="entry name" value="WH_DNA-bd_sf"/>
</dbReference>
<dbReference type="SUPFAM" id="SSF52833">
    <property type="entry name" value="Thioredoxin-like"/>
    <property type="match status" value="1"/>
</dbReference>
<feature type="compositionally biased region" description="Basic and acidic residues" evidence="1">
    <location>
        <begin position="1228"/>
        <end position="1237"/>
    </location>
</feature>
<dbReference type="VEuPathDB" id="ToxoDB:TGP89_277790"/>
<dbReference type="Pfam" id="PF04784">
    <property type="entry name" value="DUF547"/>
    <property type="match status" value="1"/>
</dbReference>
<dbReference type="Gene3D" id="1.10.10.10">
    <property type="entry name" value="Winged helix-like DNA-binding domain superfamily/Winged helix DNA-binding domain"/>
    <property type="match status" value="1"/>
</dbReference>
<proteinExistence type="predicted"/>
<feature type="region of interest" description="Disordered" evidence="1">
    <location>
        <begin position="283"/>
        <end position="530"/>
    </location>
</feature>
<protein>
    <submittedName>
        <fullName evidence="3">Dishevelled/Egl-10/leckstrin domain protein</fullName>
    </submittedName>
</protein>
<evidence type="ECO:0000259" key="2">
    <source>
        <dbReference type="SMART" id="SM00049"/>
    </source>
</evidence>
<dbReference type="SUPFAM" id="SSF46785">
    <property type="entry name" value="Winged helix' DNA-binding domain"/>
    <property type="match status" value="1"/>
</dbReference>
<dbReference type="SMART" id="SM00049">
    <property type="entry name" value="DEP"/>
    <property type="match status" value="1"/>
</dbReference>
<dbReference type="PANTHER" id="PTHR46361">
    <property type="entry name" value="ELECTRON CARRIER/ PROTEIN DISULFIDE OXIDOREDUCTASE"/>
    <property type="match status" value="1"/>
</dbReference>
<feature type="compositionally biased region" description="Polar residues" evidence="1">
    <location>
        <begin position="374"/>
        <end position="388"/>
    </location>
</feature>
<feature type="compositionally biased region" description="Basic residues" evidence="1">
    <location>
        <begin position="1324"/>
        <end position="1334"/>
    </location>
</feature>
<feature type="compositionally biased region" description="Basic and acidic residues" evidence="1">
    <location>
        <begin position="283"/>
        <end position="296"/>
    </location>
</feature>
<gene>
    <name evidence="3" type="ORF">TGP89_277790</name>
</gene>
<dbReference type="PANTHER" id="PTHR46361:SF3">
    <property type="entry name" value="ELECTRON CARRIER_ PROTEIN DISULFIDE OXIDOREDUCTASE"/>
    <property type="match status" value="1"/>
</dbReference>
<feature type="compositionally biased region" description="Basic and acidic residues" evidence="1">
    <location>
        <begin position="1429"/>
        <end position="1442"/>
    </location>
</feature>
<feature type="compositionally biased region" description="Basic and acidic residues" evidence="1">
    <location>
        <begin position="1380"/>
        <end position="1403"/>
    </location>
</feature>
<dbReference type="InterPro" id="IPR036249">
    <property type="entry name" value="Thioredoxin-like_sf"/>
</dbReference>
<dbReference type="Gene3D" id="3.40.30.10">
    <property type="entry name" value="Glutaredoxin"/>
    <property type="match status" value="1"/>
</dbReference>
<evidence type="ECO:0000256" key="1">
    <source>
        <dbReference type="SAM" id="MobiDB-lite"/>
    </source>
</evidence>
<feature type="region of interest" description="Disordered" evidence="1">
    <location>
        <begin position="1049"/>
        <end position="1119"/>
    </location>
</feature>
<sequence>MPNQITIFTEAHNIACARAKRLLSDLLIRVQGDLGSPEGRAKTETRGFSSPGAAHAVAPTLSLSCYGDPAYACVFGLPGSGLREEMRRCSDGQAASRLFTGGAFASFGREARVACGGEEAGQALRASFRRVHRSPAGRIGGRGDNSFLLTDEVVEEEAGKWTLVEISLTDYPERREELLQLSSSFLLPQVFFNNFGVGGWEELQRLEQSGELETLLASSVDNYEYRQAPAVSRSLWEDREVERELRTKYDCLQGPGGGSLPATRPFFDTPLSLYQRSSIAGRVEARRASEENEGRRASTLKQTPSSRFSRRSPRHHTLRLRTASVTAQGPGDRETDGEPRRERLKFSALFGEKKPAEASPPFSEEGGAEETTPAKASSTSVSRWTLSVSRKWVEEEDERRLNSATEKREEPKREGEMRKDEKREEEMRKEEKREEEMRKDEKREEEKREGTKESRNEQEKKREGRREDGRREEEREQKRISGEEHEEGNSKQPEREKEGRRISFRAEHMFGEAEKAPTRRSVSSPHVPWPASCSRLASVTPLDPRVQAPTYSPRKSASKEADELKKRDPFYAGAFFIPASEADVKSGKFSISTDPHTDCKMKKITYAELLKTLRVVLPFADRTAYLRTHKQCFVASEAVDAFCSQLHFPSRDSAVQFGRDLVRHSVIQLSHQDHLVVFADSPSLLCRLQMHQEPFVLNWTVIWTKPVVSSLLGLVRYLYTLFDELEAAHEEAKTSLIDQARVKSDARYLEFQIAVCELQTVDLLNLKSEGVKKAFLLNIYNLLCKHALIELGVPSDSMSRKTFFSSVSYCIGGYRFTLNELENGLLRCNRRACYSLTKPFGFRDQRLQFVLNEFDPRIHFALNFGAKSGPPVRFYEAESIEEELRIAAEAFCESDANVLVDLPGKTLWLSKIFSWYENDFGSTHVKVALFLLPFLHGEKRERLISLLRAAKADVLLPQSSAIDTGPFSRFTGEEERCMRETELPSPASILSSSALASSSAAQASPSRAARVSSAQTVGGEERFVHAPPLHVSSCPSTFHHTLADLHGRQKAGEGEDATAPGPASPGPHMLHANSEREAGFSHATAVPPGGPPASEPAGPGVHPRGRGVLTPGGGSTPGTFFQKLLTRSKTSLTIEGSPLAHAASLFSRSGSSSFLPGSGGATFKVKYLDYDWTPNIVVSHKYRGSWLGDVVGRVQTVLPTQVINMSLHAYGNSPAHAGLDSNRPSLQSEERDDKRGEAQPASTGVDARPHARVSDASTALGPHRKTPPVSTASEKAAERENGHTEGGNTTQRGEKTSEGTREAATHAGAGTEEAENVRGVASAGKKKKGDRKRRSNAEKLRGKKGEKREEEGEGVKREERSVPGRSGFLKGRSKGAPGGRGRDAGDAAREKAGETGELAKSEESSSEGIVLGGATPAEFQQKKKGRPRQLKEKFHLKTAEKK</sequence>
<organism evidence="3 4">
    <name type="scientific">Toxoplasma gondii p89</name>
    <dbReference type="NCBI Taxonomy" id="943119"/>
    <lineage>
        <taxon>Eukaryota</taxon>
        <taxon>Sar</taxon>
        <taxon>Alveolata</taxon>
        <taxon>Apicomplexa</taxon>
        <taxon>Conoidasida</taxon>
        <taxon>Coccidia</taxon>
        <taxon>Eucoccidiorida</taxon>
        <taxon>Eimeriorina</taxon>
        <taxon>Sarcocystidae</taxon>
        <taxon>Toxoplasma</taxon>
    </lineage>
</organism>
<dbReference type="OrthoDB" id="438187at2759"/>
<feature type="compositionally biased region" description="Basic and acidic residues" evidence="1">
    <location>
        <begin position="331"/>
        <end position="356"/>
    </location>
</feature>
<reference evidence="3 4" key="1">
    <citation type="submission" date="2014-03" db="EMBL/GenBank/DDBJ databases">
        <authorList>
            <person name="Sibley D."/>
            <person name="Venepally P."/>
            <person name="Karamycheva S."/>
            <person name="Hadjithomas M."/>
            <person name="Khan A."/>
            <person name="Brunk B."/>
            <person name="Roos D."/>
            <person name="Caler E."/>
            <person name="Lorenzi H."/>
        </authorList>
    </citation>
    <scope>NUCLEOTIDE SEQUENCE [LARGE SCALE GENOMIC DNA]</scope>
    <source>
        <strain evidence="4">p89</strain>
    </source>
</reference>
<comment type="caution">
    <text evidence="3">The sequence shown here is derived from an EMBL/GenBank/DDBJ whole genome shotgun (WGS) entry which is preliminary data.</text>
</comment>
<accession>A0A086JJJ9</accession>
<dbReference type="CDD" id="cd04371">
    <property type="entry name" value="DEP"/>
    <property type="match status" value="1"/>
</dbReference>